<dbReference type="KEGG" id="dzi:111303818"/>
<evidence type="ECO:0000313" key="11">
    <source>
        <dbReference type="Proteomes" id="UP000515121"/>
    </source>
</evidence>
<evidence type="ECO:0000256" key="3">
    <source>
        <dbReference type="ARBA" id="ARBA00022475"/>
    </source>
</evidence>
<feature type="transmembrane region" description="Helical" evidence="9">
    <location>
        <begin position="58"/>
        <end position="76"/>
    </location>
</feature>
<dbReference type="Proteomes" id="UP000515121">
    <property type="component" value="Unplaced"/>
</dbReference>
<evidence type="ECO:0000256" key="4">
    <source>
        <dbReference type="ARBA" id="ARBA00022692"/>
    </source>
</evidence>
<dbReference type="OrthoDB" id="753675at2759"/>
<evidence type="ECO:0000256" key="7">
    <source>
        <dbReference type="ARBA" id="ARBA00023316"/>
    </source>
</evidence>
<evidence type="ECO:0000256" key="1">
    <source>
        <dbReference type="ARBA" id="ARBA00004651"/>
    </source>
</evidence>
<dbReference type="Pfam" id="PF04535">
    <property type="entry name" value="CASP_dom"/>
    <property type="match status" value="1"/>
</dbReference>
<keyword evidence="6 9" id="KW-0472">Membrane</keyword>
<evidence type="ECO:0000256" key="9">
    <source>
        <dbReference type="RuleBase" id="RU361233"/>
    </source>
</evidence>
<comment type="subunit">
    <text evidence="9">Homodimer and heterodimers.</text>
</comment>
<dbReference type="GO" id="GO:0071555">
    <property type="term" value="P:cell wall organization"/>
    <property type="evidence" value="ECO:0007669"/>
    <property type="project" value="UniProtKB-KW"/>
</dbReference>
<dbReference type="GO" id="GO:0005886">
    <property type="term" value="C:plasma membrane"/>
    <property type="evidence" value="ECO:0007669"/>
    <property type="project" value="UniProtKB-SubCell"/>
</dbReference>
<sequence length="214" mass="23075">MVVSNKPLQQTYPYMETSINISETKASAKGKAPLLVSSKAVVEEPKRGWKKGIAISDFLLRICAIGAALGATATMGTTDETLPFFTQFFQFQAQYNDIPDFQFFVIANAIVAGYLLLSLPFSIICIIRPFATTPRLLLVIFDIVMTGLTIASASASASVVYLAHNGNPNTNWLPICQQFGDFCQSVSGAVVGSFIAGAILMFIIVLSAFALKRS</sequence>
<dbReference type="RefSeq" id="XP_022756000.1">
    <property type="nucleotide sequence ID" value="XM_022900265.1"/>
</dbReference>
<feature type="transmembrane region" description="Helical" evidence="9">
    <location>
        <begin position="101"/>
        <end position="124"/>
    </location>
</feature>
<dbReference type="AlphaFoldDB" id="A0A6P5ZU76"/>
<dbReference type="NCBIfam" id="TIGR01569">
    <property type="entry name" value="A_tha_TIGR01569"/>
    <property type="match status" value="1"/>
</dbReference>
<accession>A0A6P5ZU76</accession>
<evidence type="ECO:0000256" key="8">
    <source>
        <dbReference type="ARBA" id="ARBA00025302"/>
    </source>
</evidence>
<dbReference type="InterPro" id="IPR006702">
    <property type="entry name" value="CASP_dom"/>
</dbReference>
<feature type="transmembrane region" description="Helical" evidence="9">
    <location>
        <begin position="189"/>
        <end position="211"/>
    </location>
</feature>
<evidence type="ECO:0000256" key="6">
    <source>
        <dbReference type="ARBA" id="ARBA00023136"/>
    </source>
</evidence>
<dbReference type="InterPro" id="IPR044173">
    <property type="entry name" value="CASPL"/>
</dbReference>
<feature type="domain" description="Casparian strip membrane protein" evidence="10">
    <location>
        <begin position="51"/>
        <end position="196"/>
    </location>
</feature>
<dbReference type="InterPro" id="IPR006459">
    <property type="entry name" value="CASP/CASPL"/>
</dbReference>
<comment type="function">
    <text evidence="8">Regulates membrane-cell wall junctions and localized cell wall deposition. Required for establishment of the Casparian strip membrane domain (CSD) and the subsequent formation of Casparian strips, a cell wall modification of the root endodermis that determines an apoplastic barrier between the intraorganismal apoplasm and the extraorganismal apoplasm and prevents lateral diffusion.</text>
</comment>
<keyword evidence="5 9" id="KW-1133">Transmembrane helix</keyword>
<reference evidence="12" key="1">
    <citation type="submission" date="2025-08" db="UniProtKB">
        <authorList>
            <consortium name="RefSeq"/>
        </authorList>
    </citation>
    <scope>IDENTIFICATION</scope>
    <source>
        <tissue evidence="12">Fruit stalk</tissue>
    </source>
</reference>
<evidence type="ECO:0000313" key="12">
    <source>
        <dbReference type="RefSeq" id="XP_022756000.1"/>
    </source>
</evidence>
<dbReference type="GeneID" id="111303818"/>
<keyword evidence="7" id="KW-0961">Cell wall biogenesis/degradation</keyword>
<dbReference type="PANTHER" id="PTHR36488:SF11">
    <property type="entry name" value="CASP-LIKE PROTEIN"/>
    <property type="match status" value="1"/>
</dbReference>
<feature type="transmembrane region" description="Helical" evidence="9">
    <location>
        <begin position="136"/>
        <end position="163"/>
    </location>
</feature>
<keyword evidence="3 9" id="KW-1003">Cell membrane</keyword>
<gene>
    <name evidence="12" type="primary">LOC111303818</name>
</gene>
<dbReference type="PANTHER" id="PTHR36488">
    <property type="entry name" value="CASP-LIKE PROTEIN 1U1"/>
    <property type="match status" value="1"/>
</dbReference>
<proteinExistence type="inferred from homology"/>
<organism evidence="11 12">
    <name type="scientific">Durio zibethinus</name>
    <name type="common">Durian</name>
    <dbReference type="NCBI Taxonomy" id="66656"/>
    <lineage>
        <taxon>Eukaryota</taxon>
        <taxon>Viridiplantae</taxon>
        <taxon>Streptophyta</taxon>
        <taxon>Embryophyta</taxon>
        <taxon>Tracheophyta</taxon>
        <taxon>Spermatophyta</taxon>
        <taxon>Magnoliopsida</taxon>
        <taxon>eudicotyledons</taxon>
        <taxon>Gunneridae</taxon>
        <taxon>Pentapetalae</taxon>
        <taxon>rosids</taxon>
        <taxon>malvids</taxon>
        <taxon>Malvales</taxon>
        <taxon>Malvaceae</taxon>
        <taxon>Helicteroideae</taxon>
        <taxon>Durio</taxon>
    </lineage>
</organism>
<name>A0A6P5ZU76_DURZI</name>
<evidence type="ECO:0000256" key="5">
    <source>
        <dbReference type="ARBA" id="ARBA00022989"/>
    </source>
</evidence>
<comment type="subcellular location">
    <subcellularLocation>
        <location evidence="1 9">Cell membrane</location>
        <topology evidence="1 9">Multi-pass membrane protein</topology>
    </subcellularLocation>
</comment>
<keyword evidence="11" id="KW-1185">Reference proteome</keyword>
<evidence type="ECO:0000259" key="10">
    <source>
        <dbReference type="Pfam" id="PF04535"/>
    </source>
</evidence>
<comment type="similarity">
    <text evidence="2 9">Belongs to the Casparian strip membrane proteins (CASP) family.</text>
</comment>
<keyword evidence="4 9" id="KW-0812">Transmembrane</keyword>
<evidence type="ECO:0000256" key="2">
    <source>
        <dbReference type="ARBA" id="ARBA00007651"/>
    </source>
</evidence>
<protein>
    <recommendedName>
        <fullName evidence="9">CASP-like protein</fullName>
    </recommendedName>
</protein>